<evidence type="ECO:0000313" key="8">
    <source>
        <dbReference type="Proteomes" id="UP000838308"/>
    </source>
</evidence>
<evidence type="ECO:0000256" key="1">
    <source>
        <dbReference type="ARBA" id="ARBA00004141"/>
    </source>
</evidence>
<reference evidence="7" key="1">
    <citation type="submission" date="2022-04" db="EMBL/GenBank/DDBJ databases">
        <authorList>
            <person name="Criscuolo A."/>
        </authorList>
    </citation>
    <scope>NUCLEOTIDE SEQUENCE</scope>
    <source>
        <strain evidence="7">CIP111895</strain>
    </source>
</reference>
<dbReference type="PANTHER" id="PTHR34857">
    <property type="entry name" value="SLL0384 PROTEIN"/>
    <property type="match status" value="1"/>
</dbReference>
<feature type="transmembrane region" description="Helical" evidence="6">
    <location>
        <begin position="12"/>
        <end position="43"/>
    </location>
</feature>
<dbReference type="InterPro" id="IPR051611">
    <property type="entry name" value="ECF_transporter_component"/>
</dbReference>
<keyword evidence="3 6" id="KW-0812">Transmembrane</keyword>
<proteinExistence type="predicted"/>
<keyword evidence="4 6" id="KW-1133">Transmembrane helix</keyword>
<dbReference type="EMBL" id="CALBWS010000027">
    <property type="protein sequence ID" value="CAH2716458.1"/>
    <property type="molecule type" value="Genomic_DNA"/>
</dbReference>
<feature type="transmembrane region" description="Helical" evidence="6">
    <location>
        <begin position="55"/>
        <end position="72"/>
    </location>
</feature>
<evidence type="ECO:0000256" key="3">
    <source>
        <dbReference type="ARBA" id="ARBA00022692"/>
    </source>
</evidence>
<keyword evidence="2" id="KW-1003">Cell membrane</keyword>
<evidence type="ECO:0000313" key="7">
    <source>
        <dbReference type="EMBL" id="CAH2716458.1"/>
    </source>
</evidence>
<feature type="transmembrane region" description="Helical" evidence="6">
    <location>
        <begin position="208"/>
        <end position="226"/>
    </location>
</feature>
<protein>
    <submittedName>
        <fullName evidence="7">Energy-coupling factor transporter transmembrane protein EcfT</fullName>
    </submittedName>
</protein>
<dbReference type="InterPro" id="IPR003339">
    <property type="entry name" value="ABC/ECF_trnsptr_transmembrane"/>
</dbReference>
<accession>A0ABM9EUV8</accession>
<name>A0ABM9EUV8_9BACI</name>
<dbReference type="Proteomes" id="UP000838308">
    <property type="component" value="Unassembled WGS sequence"/>
</dbReference>
<organism evidence="7 8">
    <name type="scientific">Neobacillus rhizosphaerae</name>
    <dbReference type="NCBI Taxonomy" id="2880965"/>
    <lineage>
        <taxon>Bacteria</taxon>
        <taxon>Bacillati</taxon>
        <taxon>Bacillota</taxon>
        <taxon>Bacilli</taxon>
        <taxon>Bacillales</taxon>
        <taxon>Bacillaceae</taxon>
        <taxon>Neobacillus</taxon>
    </lineage>
</organism>
<dbReference type="CDD" id="cd16914">
    <property type="entry name" value="EcfT"/>
    <property type="match status" value="1"/>
</dbReference>
<keyword evidence="8" id="KW-1185">Reference proteome</keyword>
<evidence type="ECO:0000256" key="6">
    <source>
        <dbReference type="SAM" id="Phobius"/>
    </source>
</evidence>
<dbReference type="Pfam" id="PF02361">
    <property type="entry name" value="CbiQ"/>
    <property type="match status" value="1"/>
</dbReference>
<comment type="subcellular location">
    <subcellularLocation>
        <location evidence="1">Membrane</location>
        <topology evidence="1">Multi-pass membrane protein</topology>
    </subcellularLocation>
</comment>
<evidence type="ECO:0000256" key="4">
    <source>
        <dbReference type="ARBA" id="ARBA00022989"/>
    </source>
</evidence>
<sequence>MIALPQQRVKVVMALFLIVLGVLPKDLMVIGGNLLIGMLLFFIYGIPVRAFIKQLRPIVFFMLFTFLFFPLYEGDHGWIKALQYSGRLLFVAQVLTFMFYRMGIPAFLQVLAELRLPSIFIELIMFTLRFMDVFRGEVRQMLLSLRSRGFYTGKWFQVKKYRVLGWLLGSLLLRSFQRSERIYLGMLSKGYKGERKPMEIEIVPRFEWLHGVLWVGCVACLFFVGGQR</sequence>
<feature type="transmembrane region" description="Helical" evidence="6">
    <location>
        <begin position="84"/>
        <end position="102"/>
    </location>
</feature>
<dbReference type="PANTHER" id="PTHR34857:SF2">
    <property type="entry name" value="SLL0384 PROTEIN"/>
    <property type="match status" value="1"/>
</dbReference>
<keyword evidence="5 6" id="KW-0472">Membrane</keyword>
<comment type="caution">
    <text evidence="7">The sequence shown here is derived from an EMBL/GenBank/DDBJ whole genome shotgun (WGS) entry which is preliminary data.</text>
</comment>
<evidence type="ECO:0000256" key="2">
    <source>
        <dbReference type="ARBA" id="ARBA00022475"/>
    </source>
</evidence>
<gene>
    <name evidence="7" type="primary">ecfT_2</name>
    <name evidence="7" type="ORF">BACCIP111895_03645</name>
</gene>
<evidence type="ECO:0000256" key="5">
    <source>
        <dbReference type="ARBA" id="ARBA00023136"/>
    </source>
</evidence>